<dbReference type="AlphaFoldDB" id="A0A838XZH2"/>
<feature type="region of interest" description="Disordered" evidence="1">
    <location>
        <begin position="1"/>
        <end position="30"/>
    </location>
</feature>
<dbReference type="RefSeq" id="WP_181762034.1">
    <property type="nucleotide sequence ID" value="NZ_BMCR01000001.1"/>
</dbReference>
<dbReference type="Gene3D" id="3.40.50.300">
    <property type="entry name" value="P-loop containing nucleotide triphosphate hydrolases"/>
    <property type="match status" value="1"/>
</dbReference>
<reference evidence="2 3" key="1">
    <citation type="submission" date="2020-07" db="EMBL/GenBank/DDBJ databases">
        <authorList>
            <person name="Li M."/>
        </authorList>
    </citation>
    <scope>NUCLEOTIDE SEQUENCE [LARGE SCALE GENOMIC DNA]</scope>
    <source>
        <strain evidence="2 3">DSM 23284</strain>
    </source>
</reference>
<evidence type="ECO:0008006" key="4">
    <source>
        <dbReference type="Google" id="ProtNLM"/>
    </source>
</evidence>
<evidence type="ECO:0000313" key="2">
    <source>
        <dbReference type="EMBL" id="MBA4613836.1"/>
    </source>
</evidence>
<organism evidence="2 3">
    <name type="scientific">Stappia taiwanensis</name>
    <dbReference type="NCBI Taxonomy" id="992267"/>
    <lineage>
        <taxon>Bacteria</taxon>
        <taxon>Pseudomonadati</taxon>
        <taxon>Pseudomonadota</taxon>
        <taxon>Alphaproteobacteria</taxon>
        <taxon>Hyphomicrobiales</taxon>
        <taxon>Stappiaceae</taxon>
        <taxon>Stappia</taxon>
    </lineage>
</organism>
<dbReference type="EMBL" id="JACEON010000026">
    <property type="protein sequence ID" value="MBA4613836.1"/>
    <property type="molecule type" value="Genomic_DNA"/>
</dbReference>
<proteinExistence type="predicted"/>
<evidence type="ECO:0000256" key="1">
    <source>
        <dbReference type="SAM" id="MobiDB-lite"/>
    </source>
</evidence>
<evidence type="ECO:0000313" key="3">
    <source>
        <dbReference type="Proteomes" id="UP000559404"/>
    </source>
</evidence>
<accession>A0A838XZH2</accession>
<keyword evidence="3" id="KW-1185">Reference proteome</keyword>
<dbReference type="Proteomes" id="UP000559404">
    <property type="component" value="Unassembled WGS sequence"/>
</dbReference>
<gene>
    <name evidence="2" type="ORF">H1W37_19435</name>
</gene>
<dbReference type="InterPro" id="IPR027417">
    <property type="entry name" value="P-loop_NTPase"/>
</dbReference>
<protein>
    <recommendedName>
        <fullName evidence="4">Terminase large subunit</fullName>
    </recommendedName>
</protein>
<sequence>MPLGAAADGRPPASKTGAGTPGRGMPPHTHDLFRLPVLPRTEGVAHENTLVHRERARARAGSGVRVLGIDVQRYKPPGPVGERFLHSKGPIDLIMGPAGSGKTVVSVVKGPALAAAYAPVCRDGVVRVKAACIRDTYRDFARTALASWYETFPINHPWTVSHEGGQDRPVRHRLKWRARRPGIGEVVIDYEMQTGAIGDANVEQYIKGYEITYGWINECDMLDERVPGLLFQRTGRYPRVSDIAPSELERVSRDGRKSFDLMGLSYDENEIILPRMVWGDLNPPDIDNWVYRFCIKEKIAGFNLFRQPSGLSPNAENRVGKPRSSYELEAATQPEHIVRRMVHGEFGYALDGKPVYPEFALARHAADAAITPAKGVPLGIGLDAGGSPAAVIVQFMPNGQLRILAEICAMPGTGPSRFAEMIMEVLLSRFSGFAISEAYGDPSAFWGADKQAGELAFMETVARALNINILPAPSNEPAIRQEAVRWYLGRPIDGNTERMQVDPVCEMIVGGFAAHYKLTKQASVGATDVLAVQKNQYSHPHDALQYICLGHRGRFGVIDGASQLGRPDNVVGMRHQRTARAKANRNRLQDIKLW</sequence>
<reference evidence="2 3" key="2">
    <citation type="submission" date="2020-08" db="EMBL/GenBank/DDBJ databases">
        <title>Stappia taiwanensis sp. nov., isolated from a coastal thermal spring.</title>
        <authorList>
            <person name="Kampfer P."/>
        </authorList>
    </citation>
    <scope>NUCLEOTIDE SEQUENCE [LARGE SCALE GENOMIC DNA]</scope>
    <source>
        <strain evidence="2 3">DSM 23284</strain>
    </source>
</reference>
<name>A0A838XZH2_9HYPH</name>
<comment type="caution">
    <text evidence="2">The sequence shown here is derived from an EMBL/GenBank/DDBJ whole genome shotgun (WGS) entry which is preliminary data.</text>
</comment>